<dbReference type="PANTHER" id="PTHR33643">
    <property type="entry name" value="UREASE ACCESSORY PROTEIN D"/>
    <property type="match status" value="1"/>
</dbReference>
<sequence length="279" mass="31514">MQNTAEQLLNQGWIAELELHFSRSSSKTFLSKRRQIGPLTVQRPFYPEDGVCHLYLLHPPGGIVGGDELSIEVNAETDSNVLITTPGATKIYRTIKDRFSIIKQDIVVEDGATLEWLPMETIIFPGANSKFSTKFSLHGNARIAAWEVQCLGRPVIDEKFDSGKLKFSFELWKDGNPIIIDRLKIDQSDLNNIAGLRGFPVFGTFVISAMNNDVLEIVRNMMPTTESCIGGATQIDDIIIIRCLGLKTNLIQELFRNIWTEVRHLVIERESIMPRIWLT</sequence>
<dbReference type="GO" id="GO:0016151">
    <property type="term" value="F:nickel cation binding"/>
    <property type="evidence" value="ECO:0007669"/>
    <property type="project" value="InterPro"/>
</dbReference>
<proteinExistence type="inferred from homology"/>
<evidence type="ECO:0000256" key="2">
    <source>
        <dbReference type="ARBA" id="ARBA00023186"/>
    </source>
</evidence>
<gene>
    <name evidence="3" type="ORF">MNB_SUP05-10-301</name>
</gene>
<evidence type="ECO:0000313" key="3">
    <source>
        <dbReference type="EMBL" id="SFV78207.1"/>
    </source>
</evidence>
<reference evidence="3" key="1">
    <citation type="submission" date="2016-10" db="EMBL/GenBank/DDBJ databases">
        <authorList>
            <person name="de Groot N.N."/>
        </authorList>
    </citation>
    <scope>NUCLEOTIDE SEQUENCE</scope>
</reference>
<keyword evidence="2" id="KW-0143">Chaperone</keyword>
<name>A0A1W1DCN7_9ZZZZ</name>
<dbReference type="PANTHER" id="PTHR33643:SF1">
    <property type="entry name" value="UREASE ACCESSORY PROTEIN D"/>
    <property type="match status" value="1"/>
</dbReference>
<dbReference type="InterPro" id="IPR002669">
    <property type="entry name" value="UreD"/>
</dbReference>
<protein>
    <submittedName>
        <fullName evidence="3">Urease accessory protein UreD</fullName>
    </submittedName>
</protein>
<organism evidence="3">
    <name type="scientific">hydrothermal vent metagenome</name>
    <dbReference type="NCBI Taxonomy" id="652676"/>
    <lineage>
        <taxon>unclassified sequences</taxon>
        <taxon>metagenomes</taxon>
        <taxon>ecological metagenomes</taxon>
    </lineage>
</organism>
<accession>A0A1W1DCN7</accession>
<comment type="similarity">
    <text evidence="1">Belongs to the UreD family.</text>
</comment>
<evidence type="ECO:0000256" key="1">
    <source>
        <dbReference type="ARBA" id="ARBA00007177"/>
    </source>
</evidence>
<dbReference type="HAMAP" id="MF_01384">
    <property type="entry name" value="UreD"/>
    <property type="match status" value="1"/>
</dbReference>
<dbReference type="Pfam" id="PF01774">
    <property type="entry name" value="UreD"/>
    <property type="match status" value="1"/>
</dbReference>
<dbReference type="AlphaFoldDB" id="A0A1W1DCN7"/>
<dbReference type="EMBL" id="FPHQ01000321">
    <property type="protein sequence ID" value="SFV78207.1"/>
    <property type="molecule type" value="Genomic_DNA"/>
</dbReference>